<organism evidence="2 3">
    <name type="scientific">Neobacillus kokaensis</name>
    <dbReference type="NCBI Taxonomy" id="2759023"/>
    <lineage>
        <taxon>Bacteria</taxon>
        <taxon>Bacillati</taxon>
        <taxon>Bacillota</taxon>
        <taxon>Bacilli</taxon>
        <taxon>Bacillales</taxon>
        <taxon>Bacillaceae</taxon>
        <taxon>Neobacillus</taxon>
    </lineage>
</organism>
<dbReference type="Proteomes" id="UP000637074">
    <property type="component" value="Unassembled WGS sequence"/>
</dbReference>
<sequence length="284" mass="33057">MEIQKIIKQLIHNHIINSEPMEYKQLNGGTVSELYLLNMGDCKYVVKSNAPQIIKSEASFLYHYRNSPLLPKLLFVENSYKYIVYSFIVGSTNYDRENKKEMLKQLVQGLQNHYKSVPKDVGWGWADQPQDSWQSFLLDEIMAAKDIIHSRFDYHHHDFLLTIAQNMNNESKPYLLHGDCGVHNFIFNNGQLNGVIDPTPVIGDPLFDLIYAFCSSPDDLTKETIDSAASHLTNKHEISHSFLYKNVLIGLYLRLGACIKHHPHDFEEYYKAWNYWCNQLQKMH</sequence>
<comment type="caution">
    <text evidence="2">The sequence shown here is derived from an EMBL/GenBank/DDBJ whole genome shotgun (WGS) entry which is preliminary data.</text>
</comment>
<reference evidence="2 3" key="1">
    <citation type="journal article" date="2022" name="Int. J. Syst. Evol. Microbiol.">
        <title>Neobacillus kokaensis sp. nov., isolated from soil.</title>
        <authorList>
            <person name="Yuki K."/>
            <person name="Matsubara H."/>
            <person name="Yamaguchi S."/>
        </authorList>
    </citation>
    <scope>NUCLEOTIDE SEQUENCE [LARGE SCALE GENOMIC DNA]</scope>
    <source>
        <strain evidence="2 3">LOB 377</strain>
    </source>
</reference>
<keyword evidence="3" id="KW-1185">Reference proteome</keyword>
<name>A0ABQ3N5X6_9BACI</name>
<dbReference type="InterPro" id="IPR011009">
    <property type="entry name" value="Kinase-like_dom_sf"/>
</dbReference>
<feature type="domain" description="Aminoglycoside phosphotransferase" evidence="1">
    <location>
        <begin position="23"/>
        <end position="213"/>
    </location>
</feature>
<gene>
    <name evidence="2" type="ORF">AM1BK_38770</name>
</gene>
<accession>A0ABQ3N5X6</accession>
<evidence type="ECO:0000313" key="2">
    <source>
        <dbReference type="EMBL" id="GHI00335.1"/>
    </source>
</evidence>
<dbReference type="InterPro" id="IPR002575">
    <property type="entry name" value="Aminoglycoside_PTrfase"/>
</dbReference>
<protein>
    <submittedName>
        <fullName evidence="2">Aminoglycoside phosphotransferase</fullName>
    </submittedName>
</protein>
<dbReference type="SUPFAM" id="SSF56112">
    <property type="entry name" value="Protein kinase-like (PK-like)"/>
    <property type="match status" value="1"/>
</dbReference>
<dbReference type="Gene3D" id="3.90.1200.10">
    <property type="match status" value="1"/>
</dbReference>
<dbReference type="EMBL" id="BNDS01000021">
    <property type="protein sequence ID" value="GHI00335.1"/>
    <property type="molecule type" value="Genomic_DNA"/>
</dbReference>
<proteinExistence type="predicted"/>
<evidence type="ECO:0000259" key="1">
    <source>
        <dbReference type="Pfam" id="PF01636"/>
    </source>
</evidence>
<dbReference type="RefSeq" id="WP_191275681.1">
    <property type="nucleotide sequence ID" value="NZ_BNDS01000021.1"/>
</dbReference>
<evidence type="ECO:0000313" key="3">
    <source>
        <dbReference type="Proteomes" id="UP000637074"/>
    </source>
</evidence>
<dbReference type="Pfam" id="PF01636">
    <property type="entry name" value="APH"/>
    <property type="match status" value="1"/>
</dbReference>